<comment type="caution">
    <text evidence="3">The sequence shown here is derived from an EMBL/GenBank/DDBJ whole genome shotgun (WGS) entry which is preliminary data.</text>
</comment>
<accession>A0ABU3Q1S7</accession>
<evidence type="ECO:0000313" key="4">
    <source>
        <dbReference type="Proteomes" id="UP001268542"/>
    </source>
</evidence>
<evidence type="ECO:0000256" key="2">
    <source>
        <dbReference type="SAM" id="SignalP"/>
    </source>
</evidence>
<feature type="compositionally biased region" description="Basic and acidic residues" evidence="1">
    <location>
        <begin position="301"/>
        <end position="314"/>
    </location>
</feature>
<sequence length="490" mass="50180">MNIWIKRSLSATAVAGGIVFAGAVAAQADDGGHTGHDSGSTSEESRTDGSLSAPLELGGLSLGAESTQHSSESSTTTHTDEDGTRTSTSSDESSSTSGGGIDLEPTRIDPQALLSQSSQSTSEHRAGGDDAQQSSGSTQAEAAAPVEVGGITVHGQQDAASTSHEASTSSDEHGSHSDERTTEEQSSTSAGFGTGSLRIDPHAGFATEQTGSSERDGRGDDSSGSFASDTTAWAASPIAFEGAWADLAQDRWSEETYSSTSSDEHGTHTSEGWNAEESRTDAGLAVGELTADPAAELTNASDREGEGRHGDRESTSSTSTDGTLAAPFRFEGVTGAVATERSTAGEDVTTSSDRDGSWAEHTAYATTDAYGLHGSSGEATADPVAGFTQERTDVRQAGHGDDATASDSATHLFGAFPFDHEGFVAGAHAENGSATESVTTSRDEDGTHTDAHESTRHSAYAPELGFDGFAGDPAGSFEVEQAIERITRGH</sequence>
<keyword evidence="4" id="KW-1185">Reference proteome</keyword>
<feature type="signal peptide" evidence="2">
    <location>
        <begin position="1"/>
        <end position="28"/>
    </location>
</feature>
<feature type="compositionally biased region" description="Low complexity" evidence="1">
    <location>
        <begin position="85"/>
        <end position="96"/>
    </location>
</feature>
<keyword evidence="2" id="KW-0732">Signal</keyword>
<feature type="compositionally biased region" description="Basic and acidic residues" evidence="1">
    <location>
        <begin position="441"/>
        <end position="456"/>
    </location>
</feature>
<name>A0ABU3Q1S7_9ACTN</name>
<feature type="chain" id="PRO_5046589967" evidence="2">
    <location>
        <begin position="29"/>
        <end position="490"/>
    </location>
</feature>
<dbReference type="RefSeq" id="WP_315735888.1">
    <property type="nucleotide sequence ID" value="NZ_JAVYII010000011.1"/>
</dbReference>
<proteinExistence type="predicted"/>
<feature type="region of interest" description="Disordered" evidence="1">
    <location>
        <begin position="338"/>
        <end position="357"/>
    </location>
</feature>
<feature type="region of interest" description="Disordered" evidence="1">
    <location>
        <begin position="255"/>
        <end position="275"/>
    </location>
</feature>
<feature type="region of interest" description="Disordered" evidence="1">
    <location>
        <begin position="28"/>
        <end position="143"/>
    </location>
</feature>
<protein>
    <submittedName>
        <fullName evidence="3">Uncharacterized protein</fullName>
    </submittedName>
</protein>
<feature type="region of interest" description="Disordered" evidence="1">
    <location>
        <begin position="155"/>
        <end position="229"/>
    </location>
</feature>
<reference evidence="3 4" key="1">
    <citation type="submission" date="2023-08" db="EMBL/GenBank/DDBJ databases">
        <title>Nocardioides seae sp. nov., a bacterium isolated from a soil.</title>
        <authorList>
            <person name="Wang X."/>
        </authorList>
    </citation>
    <scope>NUCLEOTIDE SEQUENCE [LARGE SCALE GENOMIC DNA]</scope>
    <source>
        <strain evidence="3 4">YZH12</strain>
    </source>
</reference>
<feature type="region of interest" description="Disordered" evidence="1">
    <location>
        <begin position="291"/>
        <end position="329"/>
    </location>
</feature>
<dbReference type="Proteomes" id="UP001268542">
    <property type="component" value="Unassembled WGS sequence"/>
</dbReference>
<feature type="compositionally biased region" description="Low complexity" evidence="1">
    <location>
        <begin position="158"/>
        <end position="169"/>
    </location>
</feature>
<feature type="compositionally biased region" description="Polar residues" evidence="1">
    <location>
        <begin position="131"/>
        <end position="140"/>
    </location>
</feature>
<evidence type="ECO:0000313" key="3">
    <source>
        <dbReference type="EMBL" id="MDT9595294.1"/>
    </source>
</evidence>
<feature type="region of interest" description="Disordered" evidence="1">
    <location>
        <begin position="430"/>
        <end position="458"/>
    </location>
</feature>
<feature type="compositionally biased region" description="Basic and acidic residues" evidence="1">
    <location>
        <begin position="170"/>
        <end position="183"/>
    </location>
</feature>
<gene>
    <name evidence="3" type="ORF">RDV89_19560</name>
</gene>
<organism evidence="3 4">
    <name type="scientific">Nocardioides imazamoxiresistens</name>
    <dbReference type="NCBI Taxonomy" id="3231893"/>
    <lineage>
        <taxon>Bacteria</taxon>
        <taxon>Bacillati</taxon>
        <taxon>Actinomycetota</taxon>
        <taxon>Actinomycetes</taxon>
        <taxon>Propionibacteriales</taxon>
        <taxon>Nocardioidaceae</taxon>
        <taxon>Nocardioides</taxon>
    </lineage>
</organism>
<evidence type="ECO:0000256" key="1">
    <source>
        <dbReference type="SAM" id="MobiDB-lite"/>
    </source>
</evidence>
<dbReference type="EMBL" id="JAVYII010000011">
    <property type="protein sequence ID" value="MDT9595294.1"/>
    <property type="molecule type" value="Genomic_DNA"/>
</dbReference>
<feature type="compositionally biased region" description="Low complexity" evidence="1">
    <location>
        <begin position="49"/>
        <end position="77"/>
    </location>
</feature>